<feature type="compositionally biased region" description="Low complexity" evidence="1">
    <location>
        <begin position="82"/>
        <end position="105"/>
    </location>
</feature>
<dbReference type="RefSeq" id="WP_396769951.1">
    <property type="nucleotide sequence ID" value="NZ_JBITLA010000007.1"/>
</dbReference>
<dbReference type="SUPFAM" id="SSF69304">
    <property type="entry name" value="Tricorn protease N-terminal domain"/>
    <property type="match status" value="1"/>
</dbReference>
<evidence type="ECO:0000313" key="3">
    <source>
        <dbReference type="EMBL" id="MFI7260931.1"/>
    </source>
</evidence>
<feature type="region of interest" description="Disordered" evidence="1">
    <location>
        <begin position="63"/>
        <end position="123"/>
    </location>
</feature>
<keyword evidence="2" id="KW-1133">Transmembrane helix</keyword>
<evidence type="ECO:0000256" key="2">
    <source>
        <dbReference type="SAM" id="Phobius"/>
    </source>
</evidence>
<keyword evidence="4" id="KW-1185">Reference proteome</keyword>
<organism evidence="3 4">
    <name type="scientific">Micromonospora maritima</name>
    <dbReference type="NCBI Taxonomy" id="986711"/>
    <lineage>
        <taxon>Bacteria</taxon>
        <taxon>Bacillati</taxon>
        <taxon>Actinomycetota</taxon>
        <taxon>Actinomycetes</taxon>
        <taxon>Micromonosporales</taxon>
        <taxon>Micromonosporaceae</taxon>
        <taxon>Micromonospora</taxon>
    </lineage>
</organism>
<proteinExistence type="predicted"/>
<sequence length="398" mass="41312">MNQDRLRFDLADLADEVTPVDLRDRALRTSRRLGVQRAVVTSAAALVVLAAATGTALAIRPNGQAPAPAGPSVTSTAPPVDSSPTPSVGPSRTPSGSPSGSPSTVTGGGPAGPPVGRIVYGPAPGNEDTATAYLWSFEPGSEPARMAKLPRGAAVTNAAVSPDGRRVAWVDADSALRVADVDGDNARKLTPGGHQLVEGDCWTPTWSPDSRRLTISAVLRTEPTPVWEKAVLDLTTGAYTRIADVTGCHPVWSADGKVLAYADGEGRVAVNRPDGSAEKLIPGVGVRGARPSFDIASISPDGSRLALRLRGPDEPSGDVARELDANAVIDTRTGREIELPLGGRTLRQAWFSGDGTLVARVDAGNHKALVLIGADGRKISEIREPSALGDQQILQVVD</sequence>
<comment type="caution">
    <text evidence="3">The sequence shown here is derived from an EMBL/GenBank/DDBJ whole genome shotgun (WGS) entry which is preliminary data.</text>
</comment>
<name>A0ABW7ZDJ8_9ACTN</name>
<protein>
    <submittedName>
        <fullName evidence="3">TolB family protein</fullName>
    </submittedName>
</protein>
<dbReference type="InterPro" id="IPR011042">
    <property type="entry name" value="6-blade_b-propeller_TolB-like"/>
</dbReference>
<dbReference type="Gene3D" id="2.120.10.30">
    <property type="entry name" value="TolB, C-terminal domain"/>
    <property type="match status" value="1"/>
</dbReference>
<keyword evidence="2" id="KW-0472">Membrane</keyword>
<dbReference type="Proteomes" id="UP001612812">
    <property type="component" value="Unassembled WGS sequence"/>
</dbReference>
<evidence type="ECO:0000313" key="4">
    <source>
        <dbReference type="Proteomes" id="UP001612812"/>
    </source>
</evidence>
<feature type="transmembrane region" description="Helical" evidence="2">
    <location>
        <begin position="38"/>
        <end position="59"/>
    </location>
</feature>
<dbReference type="EMBL" id="JBITLE010000001">
    <property type="protein sequence ID" value="MFI7260931.1"/>
    <property type="molecule type" value="Genomic_DNA"/>
</dbReference>
<keyword evidence="2" id="KW-0812">Transmembrane</keyword>
<reference evidence="3 4" key="1">
    <citation type="submission" date="2024-10" db="EMBL/GenBank/DDBJ databases">
        <title>The Natural Products Discovery Center: Release of the First 8490 Sequenced Strains for Exploring Actinobacteria Biosynthetic Diversity.</title>
        <authorList>
            <person name="Kalkreuter E."/>
            <person name="Kautsar S.A."/>
            <person name="Yang D."/>
            <person name="Bader C.D."/>
            <person name="Teijaro C.N."/>
            <person name="Fluegel L."/>
            <person name="Davis C.M."/>
            <person name="Simpson J.R."/>
            <person name="Lauterbach L."/>
            <person name="Steele A.D."/>
            <person name="Gui C."/>
            <person name="Meng S."/>
            <person name="Li G."/>
            <person name="Viehrig K."/>
            <person name="Ye F."/>
            <person name="Su P."/>
            <person name="Kiefer A.F."/>
            <person name="Nichols A."/>
            <person name="Cepeda A.J."/>
            <person name="Yan W."/>
            <person name="Fan B."/>
            <person name="Jiang Y."/>
            <person name="Adhikari A."/>
            <person name="Zheng C.-J."/>
            <person name="Schuster L."/>
            <person name="Cowan T.M."/>
            <person name="Smanski M.J."/>
            <person name="Chevrette M.G."/>
            <person name="De Carvalho L.P.S."/>
            <person name="Shen B."/>
        </authorList>
    </citation>
    <scope>NUCLEOTIDE SEQUENCE [LARGE SCALE GENOMIC DNA]</scope>
    <source>
        <strain evidence="3 4">NPDC049845</strain>
    </source>
</reference>
<evidence type="ECO:0000256" key="1">
    <source>
        <dbReference type="SAM" id="MobiDB-lite"/>
    </source>
</evidence>
<accession>A0ABW7ZDJ8</accession>
<gene>
    <name evidence="3" type="ORF">ACIBP4_01295</name>
</gene>